<evidence type="ECO:0000256" key="1">
    <source>
        <dbReference type="SAM" id="Coils"/>
    </source>
</evidence>
<sequence>MGNTISKIDFHTAVAEMISSGNVNAPETFWNHFSGSPSTYLIKDIFSNFSASDIRKLRDESPTNFSSIVCKAIKVITDDNQNISTNDHIKIINSIHFLTRIIPFMYECDEWKNFFWTIDNTTPSLEKQKTIAANLVSALSNLLFVIDFTVKKVSEEQSINISKQVLDTCEYIWEAGVGFTNKMGINAYHDENRVSVLRLLLVCFSEFLYSEPSDNNRMRWITCFTSAENKHVLPIFTSLLNIICAYDPSGLGLPYNYLLSSDSREPLVSASLQLLLVSLDNDSTNKDDESGYTDNLFIQYLSRIHREDDFSFMLKGITTLLNNPLQTTYLPNSIKKVNLYQELLVLLWKCCEYNQKFMYYVLKTSDILEILVPILYYINDARTDPAKVSFIHMGIFLILLLSGERNFGVRLNKPYVSKLWMDLPSFNGTHADLLIIVFHKLITAGNHRLQGLFDCLLTIIVNVSPYLKSLSMVAANKLLHLTEAFTTPWFLFSSPNNYTLVFLLIDVFNNIIQYQFDGNSNLIYTLIRKRQVFYEFANISSDSVFIKKNIEKKKLKDEKRKAEEKNNEMCTTGELIISPFSEVEVPTKMLVENDDEKEEWVPSTEWVDSWKSKIPLQTINRLLQVLVPQVEKICIDKGLTDEKEILKFLQNGTLVGLLPVPHPIVIRKYQANAGTKNWFRTYMWGIIFLLNNDPPIWYETNVNLMETGK</sequence>
<dbReference type="PANTHER" id="PTHR21575:SF12">
    <property type="entry name" value="PROTEIN HID1"/>
    <property type="match status" value="1"/>
</dbReference>
<evidence type="ECO:0000313" key="3">
    <source>
        <dbReference type="WBParaSite" id="SVE_0304100.1"/>
    </source>
</evidence>
<reference evidence="3" key="2">
    <citation type="submission" date="2015-08" db="UniProtKB">
        <authorList>
            <consortium name="WormBaseParasite"/>
        </authorList>
    </citation>
    <scope>IDENTIFICATION</scope>
</reference>
<feature type="coiled-coil region" evidence="1">
    <location>
        <begin position="545"/>
        <end position="572"/>
    </location>
</feature>
<evidence type="ECO:0000313" key="2">
    <source>
        <dbReference type="Proteomes" id="UP000035680"/>
    </source>
</evidence>
<reference evidence="2" key="1">
    <citation type="submission" date="2014-07" db="EMBL/GenBank/DDBJ databases">
        <authorList>
            <person name="Martin A.A"/>
            <person name="De Silva N."/>
        </authorList>
    </citation>
    <scope>NUCLEOTIDE SEQUENCE</scope>
</reference>
<organism evidence="2 3">
    <name type="scientific">Strongyloides venezuelensis</name>
    <name type="common">Threadworm</name>
    <dbReference type="NCBI Taxonomy" id="75913"/>
    <lineage>
        <taxon>Eukaryota</taxon>
        <taxon>Metazoa</taxon>
        <taxon>Ecdysozoa</taxon>
        <taxon>Nematoda</taxon>
        <taxon>Chromadorea</taxon>
        <taxon>Rhabditida</taxon>
        <taxon>Tylenchina</taxon>
        <taxon>Panagrolaimomorpha</taxon>
        <taxon>Strongyloidoidea</taxon>
        <taxon>Strongyloididae</taxon>
        <taxon>Strongyloides</taxon>
    </lineage>
</organism>
<dbReference type="GO" id="GO:0016020">
    <property type="term" value="C:membrane"/>
    <property type="evidence" value="ECO:0007669"/>
    <property type="project" value="TreeGrafter"/>
</dbReference>
<proteinExistence type="predicted"/>
<protein>
    <submittedName>
        <fullName evidence="3">Protein HID1 (inferred by orthology to a human protein)</fullName>
    </submittedName>
</protein>
<dbReference type="PANTHER" id="PTHR21575">
    <property type="entry name" value="PROTEIN HID1"/>
    <property type="match status" value="1"/>
</dbReference>
<keyword evidence="2" id="KW-1185">Reference proteome</keyword>
<dbReference type="AlphaFoldDB" id="A0A0K0F2L1"/>
<accession>A0A0K0F2L1</accession>
<name>A0A0K0F2L1_STRVS</name>
<dbReference type="InterPro" id="IPR026705">
    <property type="entry name" value="Hid-1/Ecm30"/>
</dbReference>
<dbReference type="Pfam" id="PF12722">
    <property type="entry name" value="Hid1"/>
    <property type="match status" value="2"/>
</dbReference>
<dbReference type="GO" id="GO:0005797">
    <property type="term" value="C:Golgi medial cisterna"/>
    <property type="evidence" value="ECO:0007669"/>
    <property type="project" value="TreeGrafter"/>
</dbReference>
<keyword evidence="1" id="KW-0175">Coiled coil</keyword>
<dbReference type="WBParaSite" id="SVE_0304100.1">
    <property type="protein sequence ID" value="SVE_0304100.1"/>
    <property type="gene ID" value="SVE_0304100"/>
</dbReference>
<dbReference type="STRING" id="75913.A0A0K0F2L1"/>
<dbReference type="Proteomes" id="UP000035680">
    <property type="component" value="Unassembled WGS sequence"/>
</dbReference>
<dbReference type="GO" id="GO:0000138">
    <property type="term" value="C:Golgi trans cisterna"/>
    <property type="evidence" value="ECO:0007669"/>
    <property type="project" value="TreeGrafter"/>
</dbReference>